<gene>
    <name evidence="1" type="ORF">B0H63DRAFT_405510</name>
</gene>
<dbReference type="EMBL" id="JAULSW010000012">
    <property type="protein sequence ID" value="KAK3366597.1"/>
    <property type="molecule type" value="Genomic_DNA"/>
</dbReference>
<reference evidence="1" key="1">
    <citation type="journal article" date="2023" name="Mol. Phylogenet. Evol.">
        <title>Genome-scale phylogeny and comparative genomics of the fungal order Sordariales.</title>
        <authorList>
            <person name="Hensen N."/>
            <person name="Bonometti L."/>
            <person name="Westerberg I."/>
            <person name="Brannstrom I.O."/>
            <person name="Guillou S."/>
            <person name="Cros-Aarteil S."/>
            <person name="Calhoun S."/>
            <person name="Haridas S."/>
            <person name="Kuo A."/>
            <person name="Mondo S."/>
            <person name="Pangilinan J."/>
            <person name="Riley R."/>
            <person name="LaButti K."/>
            <person name="Andreopoulos B."/>
            <person name="Lipzen A."/>
            <person name="Chen C."/>
            <person name="Yan M."/>
            <person name="Daum C."/>
            <person name="Ng V."/>
            <person name="Clum A."/>
            <person name="Steindorff A."/>
            <person name="Ohm R.A."/>
            <person name="Martin F."/>
            <person name="Silar P."/>
            <person name="Natvig D.O."/>
            <person name="Lalanne C."/>
            <person name="Gautier V."/>
            <person name="Ament-Velasquez S.L."/>
            <person name="Kruys A."/>
            <person name="Hutchinson M.I."/>
            <person name="Powell A.J."/>
            <person name="Barry K."/>
            <person name="Miller A.N."/>
            <person name="Grigoriev I.V."/>
            <person name="Debuchy R."/>
            <person name="Gladieux P."/>
            <person name="Hiltunen Thoren M."/>
            <person name="Johannesson H."/>
        </authorList>
    </citation>
    <scope>NUCLEOTIDE SEQUENCE</scope>
    <source>
        <strain evidence="1">CBS 232.78</strain>
    </source>
</reference>
<accession>A0AAE0N0X1</accession>
<reference evidence="1" key="2">
    <citation type="submission" date="2023-06" db="EMBL/GenBank/DDBJ databases">
        <authorList>
            <consortium name="Lawrence Berkeley National Laboratory"/>
            <person name="Haridas S."/>
            <person name="Hensen N."/>
            <person name="Bonometti L."/>
            <person name="Westerberg I."/>
            <person name="Brannstrom I.O."/>
            <person name="Guillou S."/>
            <person name="Cros-Aarteil S."/>
            <person name="Calhoun S."/>
            <person name="Kuo A."/>
            <person name="Mondo S."/>
            <person name="Pangilinan J."/>
            <person name="Riley R."/>
            <person name="LaButti K."/>
            <person name="Andreopoulos B."/>
            <person name="Lipzen A."/>
            <person name="Chen C."/>
            <person name="Yanf M."/>
            <person name="Daum C."/>
            <person name="Ng V."/>
            <person name="Clum A."/>
            <person name="Steindorff A."/>
            <person name="Ohm R."/>
            <person name="Martin F."/>
            <person name="Silar P."/>
            <person name="Natvig D."/>
            <person name="Lalanne C."/>
            <person name="Gautier V."/>
            <person name="Ament-velasquez S.L."/>
            <person name="Kruys A."/>
            <person name="Hutchinson M.I."/>
            <person name="Powell A.J."/>
            <person name="Barry K."/>
            <person name="Miller A.N."/>
            <person name="Grigoriev I.V."/>
            <person name="Debuchy R."/>
            <person name="Gladieux P."/>
            <person name="Thoren M.H."/>
            <person name="Johannesson H."/>
        </authorList>
    </citation>
    <scope>NUCLEOTIDE SEQUENCE</scope>
    <source>
        <strain evidence="1">CBS 232.78</strain>
    </source>
</reference>
<protein>
    <submittedName>
        <fullName evidence="1">Uncharacterized protein</fullName>
    </submittedName>
</protein>
<proteinExistence type="predicted"/>
<comment type="caution">
    <text evidence="1">The sequence shown here is derived from an EMBL/GenBank/DDBJ whole genome shotgun (WGS) entry which is preliminary data.</text>
</comment>
<keyword evidence="2" id="KW-1185">Reference proteome</keyword>
<organism evidence="1 2">
    <name type="scientific">Podospora didyma</name>
    <dbReference type="NCBI Taxonomy" id="330526"/>
    <lineage>
        <taxon>Eukaryota</taxon>
        <taxon>Fungi</taxon>
        <taxon>Dikarya</taxon>
        <taxon>Ascomycota</taxon>
        <taxon>Pezizomycotina</taxon>
        <taxon>Sordariomycetes</taxon>
        <taxon>Sordariomycetidae</taxon>
        <taxon>Sordariales</taxon>
        <taxon>Podosporaceae</taxon>
        <taxon>Podospora</taxon>
    </lineage>
</organism>
<dbReference type="Proteomes" id="UP001285441">
    <property type="component" value="Unassembled WGS sequence"/>
</dbReference>
<evidence type="ECO:0000313" key="1">
    <source>
        <dbReference type="EMBL" id="KAK3366597.1"/>
    </source>
</evidence>
<evidence type="ECO:0000313" key="2">
    <source>
        <dbReference type="Proteomes" id="UP001285441"/>
    </source>
</evidence>
<sequence length="106" mass="12554">MKFRTKMRQMAYKIQPLVQLDPHRPLLRSQAEIERRIHPHFPNSVLGFWLLSEDQLDSIAQFYDQAEQSEYPCPILWRMDLCLADKRKLIGMFIGIVPNEAVSRKI</sequence>
<name>A0AAE0N0X1_9PEZI</name>
<dbReference type="AlphaFoldDB" id="A0AAE0N0X1"/>